<evidence type="ECO:0000256" key="2">
    <source>
        <dbReference type="ARBA" id="ARBA00004496"/>
    </source>
</evidence>
<comment type="catalytic activity">
    <reaction evidence="1 12 14">
        <text>1-(5-phospho-beta-D-ribosyl)-5-[(5-phospho-beta-D-ribosylamino)methylideneamino]imidazole-4-carboxamide = 5-[(5-phospho-1-deoxy-D-ribulos-1-ylimino)methylamino]-1-(5-phospho-beta-D-ribosyl)imidazole-4-carboxamide</text>
        <dbReference type="Rhea" id="RHEA:15469"/>
        <dbReference type="ChEBI" id="CHEBI:58435"/>
        <dbReference type="ChEBI" id="CHEBI:58525"/>
        <dbReference type="EC" id="5.3.1.16"/>
    </reaction>
</comment>
<dbReference type="InterPro" id="IPR044524">
    <property type="entry name" value="Isoase_HisA-like"/>
</dbReference>
<dbReference type="InterPro" id="IPR006063">
    <property type="entry name" value="HisA_bact_arch"/>
</dbReference>
<dbReference type="UniPathway" id="UPA00031">
    <property type="reaction ID" value="UER00009"/>
</dbReference>
<evidence type="ECO:0000256" key="9">
    <source>
        <dbReference type="ARBA" id="ARBA00023102"/>
    </source>
</evidence>
<dbReference type="PANTHER" id="PTHR43090">
    <property type="entry name" value="1-(5-PHOSPHORIBOSYL)-5-[(5-PHOSPHORIBOSYLAMINO)METHYLIDENEAMINO] IMIDAZOLE-4-CARBOXAMIDE ISOMERASE"/>
    <property type="match status" value="1"/>
</dbReference>
<evidence type="ECO:0000256" key="13">
    <source>
        <dbReference type="RuleBase" id="RU003657"/>
    </source>
</evidence>
<proteinExistence type="inferred from homology"/>
<evidence type="ECO:0000256" key="12">
    <source>
        <dbReference type="HAMAP-Rule" id="MF_01014"/>
    </source>
</evidence>
<dbReference type="InterPro" id="IPR006062">
    <property type="entry name" value="His_biosynth"/>
</dbReference>
<dbReference type="EC" id="5.3.1.16" evidence="5 12"/>
<dbReference type="FunFam" id="3.20.20.70:FF:000009">
    <property type="entry name" value="1-(5-phosphoribosyl)-5-[(5-phosphoribosylamino)methylideneamino] imidazole-4-carboxamide isomerase"/>
    <property type="match status" value="1"/>
</dbReference>
<keyword evidence="16" id="KW-1185">Reference proteome</keyword>
<dbReference type="HAMAP" id="MF_01014">
    <property type="entry name" value="HisA"/>
    <property type="match status" value="1"/>
</dbReference>
<dbReference type="GO" id="GO:0000162">
    <property type="term" value="P:L-tryptophan biosynthetic process"/>
    <property type="evidence" value="ECO:0007669"/>
    <property type="project" value="TreeGrafter"/>
</dbReference>
<dbReference type="AlphaFoldDB" id="A0A8J6J8K1"/>
<comment type="pathway">
    <text evidence="3 12 14">Amino-acid biosynthesis; L-histidine biosynthesis; L-histidine from 5-phospho-alpha-D-ribose 1-diphosphate: step 4/9.</text>
</comment>
<dbReference type="InterPro" id="IPR023016">
    <property type="entry name" value="HisA/PriA"/>
</dbReference>
<keyword evidence="9 12" id="KW-0368">Histidine biosynthesis</keyword>
<evidence type="ECO:0000256" key="5">
    <source>
        <dbReference type="ARBA" id="ARBA00012550"/>
    </source>
</evidence>
<evidence type="ECO:0000313" key="16">
    <source>
        <dbReference type="Proteomes" id="UP000628736"/>
    </source>
</evidence>
<evidence type="ECO:0000256" key="6">
    <source>
        <dbReference type="ARBA" id="ARBA00018464"/>
    </source>
</evidence>
<feature type="active site" description="Proton donor" evidence="12">
    <location>
        <position position="128"/>
    </location>
</feature>
<evidence type="ECO:0000256" key="14">
    <source>
        <dbReference type="RuleBase" id="RU003658"/>
    </source>
</evidence>
<protein>
    <recommendedName>
        <fullName evidence="6 12">1-(5-phosphoribosyl)-5-[(5-phosphoribosylamino)methylideneamino] imidazole-4-carboxamide isomerase</fullName>
        <ecNumber evidence="5 12">5.3.1.16</ecNumber>
    </recommendedName>
    <alternativeName>
        <fullName evidence="11 12">Phosphoribosylformimino-5-aminoimidazole carboxamide ribotide isomerase</fullName>
    </alternativeName>
</protein>
<accession>A0A8J6J8K1</accession>
<dbReference type="Proteomes" id="UP000628736">
    <property type="component" value="Unassembled WGS sequence"/>
</dbReference>
<dbReference type="InterPro" id="IPR011060">
    <property type="entry name" value="RibuloseP-bd_barrel"/>
</dbReference>
<reference evidence="15" key="1">
    <citation type="submission" date="2020-08" db="EMBL/GenBank/DDBJ databases">
        <title>Genome public.</title>
        <authorList>
            <person name="Liu C."/>
            <person name="Sun Q."/>
        </authorList>
    </citation>
    <scope>NUCLEOTIDE SEQUENCE</scope>
    <source>
        <strain evidence="15">NSJ-23</strain>
    </source>
</reference>
<sequence length="239" mass="25594">MQILPAIDLKDRKVVRLYKGDFDTVHQVARDPVETARAFLRAGTRWVHIVDLDGARDGTRKNGEIVQAVSDVGLHVELGGGIRSMSDLEEVFDLGVSRAVIGSAAVTHPQLVSDAVKRWGDKIAVGVDTKDGRVKTAGWVEDSGLDYLEFARSMEKLGVRTIIFTDIETDGTLSGPSFGRLEELQRTVGCHIVASGGVSNNGDIRVLAAMGLYGAIIGKAYYAGTIDLARAVADGGTQE</sequence>
<dbReference type="GO" id="GO:0003949">
    <property type="term" value="F:1-(5-phosphoribosyl)-5-[(5-phosphoribosylamino)methylideneamino]imidazole-4-carboxamide isomerase activity"/>
    <property type="evidence" value="ECO:0007669"/>
    <property type="project" value="UniProtKB-UniRule"/>
</dbReference>
<evidence type="ECO:0000313" key="15">
    <source>
        <dbReference type="EMBL" id="MBC5722397.1"/>
    </source>
</evidence>
<keyword evidence="10 12" id="KW-0413">Isomerase</keyword>
<dbReference type="EMBL" id="JACOPO010000003">
    <property type="protein sequence ID" value="MBC5722397.1"/>
    <property type="molecule type" value="Genomic_DNA"/>
</dbReference>
<comment type="similarity">
    <text evidence="4 12 13">Belongs to the HisA/HisF family.</text>
</comment>
<gene>
    <name evidence="12 15" type="primary">hisA</name>
    <name evidence="15" type="ORF">H8S11_06190</name>
</gene>
<dbReference type="Gene3D" id="3.20.20.70">
    <property type="entry name" value="Aldolase class I"/>
    <property type="match status" value="1"/>
</dbReference>
<dbReference type="InterPro" id="IPR013785">
    <property type="entry name" value="Aldolase_TIM"/>
</dbReference>
<evidence type="ECO:0000256" key="11">
    <source>
        <dbReference type="ARBA" id="ARBA00030547"/>
    </source>
</evidence>
<evidence type="ECO:0000256" key="3">
    <source>
        <dbReference type="ARBA" id="ARBA00005133"/>
    </source>
</evidence>
<dbReference type="CDD" id="cd04732">
    <property type="entry name" value="HisA"/>
    <property type="match status" value="1"/>
</dbReference>
<dbReference type="GO" id="GO:0000105">
    <property type="term" value="P:L-histidine biosynthetic process"/>
    <property type="evidence" value="ECO:0007669"/>
    <property type="project" value="UniProtKB-UniRule"/>
</dbReference>
<dbReference type="SUPFAM" id="SSF51366">
    <property type="entry name" value="Ribulose-phoshate binding barrel"/>
    <property type="match status" value="1"/>
</dbReference>
<evidence type="ECO:0000256" key="4">
    <source>
        <dbReference type="ARBA" id="ARBA00009667"/>
    </source>
</evidence>
<comment type="subcellular location">
    <subcellularLocation>
        <location evidence="2 12 14">Cytoplasm</location>
    </subcellularLocation>
</comment>
<feature type="active site" description="Proton acceptor" evidence="12">
    <location>
        <position position="8"/>
    </location>
</feature>
<keyword evidence="8 12" id="KW-0028">Amino-acid biosynthesis</keyword>
<dbReference type="RefSeq" id="WP_186852543.1">
    <property type="nucleotide sequence ID" value="NZ_JACOPO010000003.1"/>
</dbReference>
<evidence type="ECO:0000256" key="1">
    <source>
        <dbReference type="ARBA" id="ARBA00000901"/>
    </source>
</evidence>
<dbReference type="Pfam" id="PF00977">
    <property type="entry name" value="His_biosynth"/>
    <property type="match status" value="1"/>
</dbReference>
<dbReference type="NCBIfam" id="TIGR00007">
    <property type="entry name" value="1-(5-phosphoribosyl)-5-[(5-phosphoribosylamino)methylideneamino]imidazole-4-carboxamide isomerase"/>
    <property type="match status" value="1"/>
</dbReference>
<comment type="caution">
    <text evidence="15">The sequence shown here is derived from an EMBL/GenBank/DDBJ whole genome shotgun (WGS) entry which is preliminary data.</text>
</comment>
<keyword evidence="7 12" id="KW-0963">Cytoplasm</keyword>
<name>A0A8J6J8K1_9FIRM</name>
<evidence type="ECO:0000256" key="7">
    <source>
        <dbReference type="ARBA" id="ARBA00022490"/>
    </source>
</evidence>
<dbReference type="GO" id="GO:0005737">
    <property type="term" value="C:cytoplasm"/>
    <property type="evidence" value="ECO:0007669"/>
    <property type="project" value="UniProtKB-SubCell"/>
</dbReference>
<evidence type="ECO:0000256" key="8">
    <source>
        <dbReference type="ARBA" id="ARBA00022605"/>
    </source>
</evidence>
<evidence type="ECO:0000256" key="10">
    <source>
        <dbReference type="ARBA" id="ARBA00023235"/>
    </source>
</evidence>
<dbReference type="PANTHER" id="PTHR43090:SF2">
    <property type="entry name" value="1-(5-PHOSPHORIBOSYL)-5-[(5-PHOSPHORIBOSYLAMINO)METHYLIDENEAMINO] IMIDAZOLE-4-CARBOXAMIDE ISOMERASE"/>
    <property type="match status" value="1"/>
</dbReference>
<organism evidence="15 16">
    <name type="scientific">Flintibacter hominis</name>
    <dbReference type="NCBI Taxonomy" id="2763048"/>
    <lineage>
        <taxon>Bacteria</taxon>
        <taxon>Bacillati</taxon>
        <taxon>Bacillota</taxon>
        <taxon>Clostridia</taxon>
        <taxon>Eubacteriales</taxon>
        <taxon>Flintibacter</taxon>
    </lineage>
</organism>